<feature type="compositionally biased region" description="Polar residues" evidence="1">
    <location>
        <begin position="194"/>
        <end position="212"/>
    </location>
</feature>
<feature type="compositionally biased region" description="Polar residues" evidence="1">
    <location>
        <begin position="1219"/>
        <end position="1238"/>
    </location>
</feature>
<dbReference type="EMBL" id="HACA01025708">
    <property type="protein sequence ID" value="CDW43069.1"/>
    <property type="molecule type" value="Transcribed_RNA"/>
</dbReference>
<dbReference type="OrthoDB" id="6512771at2759"/>
<feature type="compositionally biased region" description="Low complexity" evidence="1">
    <location>
        <begin position="1056"/>
        <end position="1069"/>
    </location>
</feature>
<feature type="compositionally biased region" description="Basic and acidic residues" evidence="1">
    <location>
        <begin position="910"/>
        <end position="948"/>
    </location>
</feature>
<evidence type="ECO:0000313" key="2">
    <source>
        <dbReference type="EMBL" id="CDW43069.1"/>
    </source>
</evidence>
<name>A0A0K2UXS7_LEPSM</name>
<feature type="compositionally biased region" description="Basic and acidic residues" evidence="1">
    <location>
        <begin position="1177"/>
        <end position="1195"/>
    </location>
</feature>
<feature type="region of interest" description="Disordered" evidence="1">
    <location>
        <begin position="174"/>
        <end position="231"/>
    </location>
</feature>
<feature type="compositionally biased region" description="Low complexity" evidence="1">
    <location>
        <begin position="478"/>
        <end position="491"/>
    </location>
</feature>
<feature type="compositionally biased region" description="Basic and acidic residues" evidence="1">
    <location>
        <begin position="632"/>
        <end position="643"/>
    </location>
</feature>
<feature type="compositionally biased region" description="Polar residues" evidence="1">
    <location>
        <begin position="376"/>
        <end position="386"/>
    </location>
</feature>
<feature type="compositionally biased region" description="Basic and acidic residues" evidence="1">
    <location>
        <begin position="268"/>
        <end position="289"/>
    </location>
</feature>
<feature type="region of interest" description="Disordered" evidence="1">
    <location>
        <begin position="1142"/>
        <end position="1246"/>
    </location>
</feature>
<accession>A0A0K2UXS7</accession>
<feature type="region of interest" description="Disordered" evidence="1">
    <location>
        <begin position="861"/>
        <end position="1070"/>
    </location>
</feature>
<dbReference type="AlphaFoldDB" id="A0A0K2UXS7"/>
<feature type="compositionally biased region" description="Polar residues" evidence="1">
    <location>
        <begin position="747"/>
        <end position="762"/>
    </location>
</feature>
<organism evidence="2">
    <name type="scientific">Lepeophtheirus salmonis</name>
    <name type="common">Salmon louse</name>
    <name type="synonym">Caligus salmonis</name>
    <dbReference type="NCBI Taxonomy" id="72036"/>
    <lineage>
        <taxon>Eukaryota</taxon>
        <taxon>Metazoa</taxon>
        <taxon>Ecdysozoa</taxon>
        <taxon>Arthropoda</taxon>
        <taxon>Crustacea</taxon>
        <taxon>Multicrustacea</taxon>
        <taxon>Hexanauplia</taxon>
        <taxon>Copepoda</taxon>
        <taxon>Siphonostomatoida</taxon>
        <taxon>Caligidae</taxon>
        <taxon>Lepeophtheirus</taxon>
    </lineage>
</organism>
<feature type="compositionally biased region" description="Low complexity" evidence="1">
    <location>
        <begin position="1010"/>
        <end position="1019"/>
    </location>
</feature>
<feature type="region of interest" description="Disordered" evidence="1">
    <location>
        <begin position="245"/>
        <end position="297"/>
    </location>
</feature>
<reference evidence="2" key="1">
    <citation type="submission" date="2014-05" db="EMBL/GenBank/DDBJ databases">
        <authorList>
            <person name="Chronopoulou M."/>
        </authorList>
    </citation>
    <scope>NUCLEOTIDE SEQUENCE</scope>
    <source>
        <tissue evidence="2">Whole organism</tissue>
    </source>
</reference>
<feature type="compositionally biased region" description="Polar residues" evidence="1">
    <location>
        <begin position="1164"/>
        <end position="1176"/>
    </location>
</feature>
<feature type="compositionally biased region" description="Polar residues" evidence="1">
    <location>
        <begin position="883"/>
        <end position="894"/>
    </location>
</feature>
<feature type="compositionally biased region" description="Low complexity" evidence="1">
    <location>
        <begin position="950"/>
        <end position="984"/>
    </location>
</feature>
<feature type="compositionally biased region" description="Polar residues" evidence="1">
    <location>
        <begin position="1116"/>
        <end position="1126"/>
    </location>
</feature>
<feature type="compositionally biased region" description="Basic and acidic residues" evidence="1">
    <location>
        <begin position="1142"/>
        <end position="1151"/>
    </location>
</feature>
<feature type="compositionally biased region" description="Basic and acidic residues" evidence="1">
    <location>
        <begin position="650"/>
        <end position="663"/>
    </location>
</feature>
<feature type="region of interest" description="Disordered" evidence="1">
    <location>
        <begin position="369"/>
        <end position="565"/>
    </location>
</feature>
<feature type="compositionally biased region" description="Basic and acidic residues" evidence="1">
    <location>
        <begin position="444"/>
        <end position="454"/>
    </location>
</feature>
<feature type="compositionally biased region" description="Basic and acidic residues" evidence="1">
    <location>
        <begin position="177"/>
        <end position="193"/>
    </location>
</feature>
<feature type="compositionally biased region" description="Basic and acidic residues" evidence="1">
    <location>
        <begin position="1095"/>
        <end position="1108"/>
    </location>
</feature>
<feature type="compositionally biased region" description="Basic and acidic residues" evidence="1">
    <location>
        <begin position="533"/>
        <end position="547"/>
    </location>
</feature>
<feature type="compositionally biased region" description="Polar residues" evidence="1">
    <location>
        <begin position="506"/>
        <end position="517"/>
    </location>
</feature>
<feature type="region of interest" description="Disordered" evidence="1">
    <location>
        <begin position="1089"/>
        <end position="1126"/>
    </location>
</feature>
<evidence type="ECO:0000256" key="1">
    <source>
        <dbReference type="SAM" id="MobiDB-lite"/>
    </source>
</evidence>
<feature type="compositionally biased region" description="Polar residues" evidence="1">
    <location>
        <begin position="729"/>
        <end position="739"/>
    </location>
</feature>
<feature type="compositionally biased region" description="Basic and acidic residues" evidence="1">
    <location>
        <begin position="413"/>
        <end position="431"/>
    </location>
</feature>
<sequence>MNIMPLIFSNKSPPHNSKRQRRISSCSTGIISFVPSSANYTDTESAKRVSFHSDVDVKRISSSVPSLITSETSINNAILLAEEAKLIFAKLNTIPENNLKSIEKLNYDYMSQKEHLQGRYFGLDALQDLDNAVNGSPPPPSESSSSYRADKKKFYSKMGPPHDSLRRMAVENNSNYHYDHPSDGSRRRGRDSDFMSTTEETSSERQGSYSNKNHSRDSPYRSPTRTYFTDTEILRSPTEVLYAVSDKNPDDDESNIVHSSSQTLQSELMKRRDSHPHLYKRDPHYDSYSHSKRKGINPLMSQSLDSYIEEDKENSYKTRIHVISSPEKQGNGTNGRKPYKTTINTATDNIHYKQEAGYYDANGHYKVPRNKPLYNTRHQPTDSDSSARYYISRRGGNPGDANNNNFASTRLVKHIETSRSDRDREGREISRRNGRTYSGCSTSPDREGSNERYSRPKPVRSYSNLTYHSLHHHKDRSPSSSPTRPYRSKSSQNRDERSKGGYYRPSSKNQINGSSTTLERHRKPHPVPAEGQGDERLSKFTEYRGDEEYSNYDSVTSSTRRRSSVVAHNNKYNEELVARERGQSLPPGATIDSMEDFYKSNQYKSMYTLPPSPNRPAPILDRVSGNPKGTINRKERSKNRIDMDEIYTDDSTKISRPKLKDPNLQDLSPPRQHHYSNGAKIQIKRGTSPLDSRDESVVSNGRRVTSVDRNGHHHPSRRAAYSNRRRQSVDGTLDSSYSESDGMIGDNDQNSPGPPWSSSLSTDDLHEEQEDDMIENEIAGCFSEKLSSRAVSVAHLSTISSPVIRNSGAAIIRLHPHKDYHQNVNLPVAFTKVKRGGGHVMFYDDKVINIEDRPIKKEYAPGRRYISGSGNSDLDSDYRRELATQSSRPPSTLNRSKKNEGSTSNLTTKSLDRRYRERHPIPGEIKRKLSPPSREEERRKVLEIERIHRQTTQQQQQEQQIIQQQRSTPSRSGSRLGRVLGLGSKKTRHLSSDGDSQYTGGGRGSPPKGSVSSTSRSNSVPKINRYDQNIRGVKRNSSSSHVGVRREIHNRKKIPGSLTSSINSSESEGAGSGKAIILHNTAVAEIPIPKSGGDVSRRTLSESREKFPNGHHSHKAINNVNLQKSQKISRSISLLTPWKPRNYKDKFEAQRGKSPGKPPRPPSASRQVHSSRTGTMQRDKKSASSSDLLRDETPPGRKGPPPPRASSRIETSEPKHKPLTTTNSKVSRSVSMPKNTRLSGWFKKRK</sequence>
<proteinExistence type="predicted"/>
<feature type="region of interest" description="Disordered" evidence="1">
    <location>
        <begin position="607"/>
        <end position="768"/>
    </location>
</feature>
<protein>
    <submittedName>
        <fullName evidence="2">Uncharacterized protein</fullName>
    </submittedName>
</protein>
<feature type="compositionally biased region" description="Polar residues" evidence="1">
    <location>
        <begin position="256"/>
        <end position="266"/>
    </location>
</feature>